<evidence type="ECO:0000313" key="2">
    <source>
        <dbReference type="Proteomes" id="UP000253606"/>
    </source>
</evidence>
<evidence type="ECO:0000313" key="1">
    <source>
        <dbReference type="EMBL" id="AXC12755.1"/>
    </source>
</evidence>
<dbReference type="AlphaFoldDB" id="A0A2Z5G268"/>
<dbReference type="InterPro" id="IPR023159">
    <property type="entry name" value="SO1590-like_sf"/>
</dbReference>
<name>A0A2Z5G268_9BACT</name>
<organism evidence="1 2">
    <name type="scientific">Acidisarcina polymorpha</name>
    <dbReference type="NCBI Taxonomy" id="2211140"/>
    <lineage>
        <taxon>Bacteria</taxon>
        <taxon>Pseudomonadati</taxon>
        <taxon>Acidobacteriota</taxon>
        <taxon>Terriglobia</taxon>
        <taxon>Terriglobales</taxon>
        <taxon>Acidobacteriaceae</taxon>
        <taxon>Acidisarcina</taxon>
    </lineage>
</organism>
<proteinExistence type="predicted"/>
<dbReference type="SUPFAM" id="SSF159238">
    <property type="entry name" value="SO1590-like"/>
    <property type="match status" value="1"/>
</dbReference>
<dbReference type="OrthoDB" id="69764at2"/>
<dbReference type="Gene3D" id="2.40.350.10">
    <property type="entry name" value="SO1590-like"/>
    <property type="match status" value="1"/>
</dbReference>
<dbReference type="KEGG" id="abas:ACPOL_3470"/>
<dbReference type="InterPro" id="IPR021607">
    <property type="entry name" value="DUF3224"/>
</dbReference>
<dbReference type="RefSeq" id="WP_114207886.1">
    <property type="nucleotide sequence ID" value="NZ_CP030840.1"/>
</dbReference>
<evidence type="ECO:0008006" key="3">
    <source>
        <dbReference type="Google" id="ProtNLM"/>
    </source>
</evidence>
<protein>
    <recommendedName>
        <fullName evidence="3">DUF3224 domain-containing protein</fullName>
    </recommendedName>
</protein>
<reference evidence="1 2" key="1">
    <citation type="journal article" date="2018" name="Front. Microbiol.">
        <title>Hydrolytic Capabilities as a Key to Environmental Success: Chitinolytic and Cellulolytic Acidobacteria From Acidic Sub-arctic Soils and Boreal Peatlands.</title>
        <authorList>
            <person name="Belova S.E."/>
            <person name="Ravin N.V."/>
            <person name="Pankratov T.A."/>
            <person name="Rakitin A.L."/>
            <person name="Ivanova A.A."/>
            <person name="Beletsky A.V."/>
            <person name="Mardanov A.V."/>
            <person name="Sinninghe Damste J.S."/>
            <person name="Dedysh S.N."/>
        </authorList>
    </citation>
    <scope>NUCLEOTIDE SEQUENCE [LARGE SCALE GENOMIC DNA]</scope>
    <source>
        <strain evidence="1 2">SBC82</strain>
    </source>
</reference>
<accession>A0A2Z5G268</accession>
<dbReference type="Proteomes" id="UP000253606">
    <property type="component" value="Chromosome"/>
</dbReference>
<dbReference type="Pfam" id="PF11528">
    <property type="entry name" value="DUF3224"/>
    <property type="match status" value="1"/>
</dbReference>
<gene>
    <name evidence="1" type="ORF">ACPOL_3470</name>
</gene>
<sequence length="129" mass="13684">MTFASGEFTVKLVPQDGPSSDTKLGRMTIDKEFKGDLEATSQGEMLSVQTDVKGSAGYVALEKVTGKLSGHSGSFVLQHSATMNRGTPHLSIVVVPDSGTGELTGLTGTMRIVIVDGQHSYEFDYTLEA</sequence>
<dbReference type="EMBL" id="CP030840">
    <property type="protein sequence ID" value="AXC12755.1"/>
    <property type="molecule type" value="Genomic_DNA"/>
</dbReference>
<keyword evidence="2" id="KW-1185">Reference proteome</keyword>